<dbReference type="PANTHER" id="PTHR33110">
    <property type="entry name" value="F-BOX/KELCH-REPEAT PROTEIN-RELATED"/>
    <property type="match status" value="1"/>
</dbReference>
<dbReference type="Pfam" id="PF12937">
    <property type="entry name" value="F-box-like"/>
    <property type="match status" value="1"/>
</dbReference>
<proteinExistence type="predicted"/>
<comment type="caution">
    <text evidence="2">The sequence shown here is derived from an EMBL/GenBank/DDBJ whole genome shotgun (WGS) entry which is preliminary data.</text>
</comment>
<dbReference type="Gene3D" id="1.20.1280.50">
    <property type="match status" value="1"/>
</dbReference>
<evidence type="ECO:0000259" key="1">
    <source>
        <dbReference type="SMART" id="SM00256"/>
    </source>
</evidence>
<dbReference type="PANTHER" id="PTHR33110:SF134">
    <property type="entry name" value="OS09G0565350 PROTEIN"/>
    <property type="match status" value="1"/>
</dbReference>
<dbReference type="InterPro" id="IPR036047">
    <property type="entry name" value="F-box-like_dom_sf"/>
</dbReference>
<organism evidence="2 3">
    <name type="scientific">Vitis vinifera</name>
    <name type="common">Grape</name>
    <dbReference type="NCBI Taxonomy" id="29760"/>
    <lineage>
        <taxon>Eukaryota</taxon>
        <taxon>Viridiplantae</taxon>
        <taxon>Streptophyta</taxon>
        <taxon>Embryophyta</taxon>
        <taxon>Tracheophyta</taxon>
        <taxon>Spermatophyta</taxon>
        <taxon>Magnoliopsida</taxon>
        <taxon>eudicotyledons</taxon>
        <taxon>Gunneridae</taxon>
        <taxon>Pentapetalae</taxon>
        <taxon>rosids</taxon>
        <taxon>Vitales</taxon>
        <taxon>Vitaceae</taxon>
        <taxon>Viteae</taxon>
        <taxon>Vitis</taxon>
    </lineage>
</organism>
<dbReference type="AlphaFoldDB" id="A0A438KCX4"/>
<gene>
    <name evidence="2" type="ORF">CK203_007029</name>
</gene>
<reference evidence="2 3" key="1">
    <citation type="journal article" date="2018" name="PLoS Genet.">
        <title>Population sequencing reveals clonal diversity and ancestral inbreeding in the grapevine cultivar Chardonnay.</title>
        <authorList>
            <person name="Roach M.J."/>
            <person name="Johnson D.L."/>
            <person name="Bohlmann J."/>
            <person name="van Vuuren H.J."/>
            <person name="Jones S.J."/>
            <person name="Pretorius I.S."/>
            <person name="Schmidt S.A."/>
            <person name="Borneman A.R."/>
        </authorList>
    </citation>
    <scope>NUCLEOTIDE SEQUENCE [LARGE SCALE GENOMIC DNA]</scope>
    <source>
        <strain evidence="3">cv. Chardonnay</strain>
        <tissue evidence="2">Leaf</tissue>
    </source>
</reference>
<name>A0A438KCX4_VITVI</name>
<sequence>MYKTRAEEETLSIALMASLLRPWSNLPDEILVMVFKRLLHICDRIRFRAVCKGWRLPLSYPDPLKKRQTTFQLLLSKEEQTTLAECRHPDSLHNTSG</sequence>
<evidence type="ECO:0000313" key="2">
    <source>
        <dbReference type="EMBL" id="RVX19063.1"/>
    </source>
</evidence>
<feature type="domain" description="F-box" evidence="1">
    <location>
        <begin position="26"/>
        <end position="67"/>
    </location>
</feature>
<dbReference type="SUPFAM" id="SSF81383">
    <property type="entry name" value="F-box domain"/>
    <property type="match status" value="1"/>
</dbReference>
<dbReference type="Proteomes" id="UP000288805">
    <property type="component" value="Unassembled WGS sequence"/>
</dbReference>
<dbReference type="InterPro" id="IPR001810">
    <property type="entry name" value="F-box_dom"/>
</dbReference>
<evidence type="ECO:0000313" key="3">
    <source>
        <dbReference type="Proteomes" id="UP000288805"/>
    </source>
</evidence>
<dbReference type="EMBL" id="QGNW01000010">
    <property type="protein sequence ID" value="RVX19063.1"/>
    <property type="molecule type" value="Genomic_DNA"/>
</dbReference>
<accession>A0A438KCX4</accession>
<dbReference type="SMART" id="SM00256">
    <property type="entry name" value="FBOX"/>
    <property type="match status" value="1"/>
</dbReference>
<protein>
    <recommendedName>
        <fullName evidence="1">F-box domain-containing protein</fullName>
    </recommendedName>
</protein>